<dbReference type="EMBL" id="JBEUKS010000009">
    <property type="protein sequence ID" value="MFC1441610.1"/>
    <property type="molecule type" value="Genomic_DNA"/>
</dbReference>
<dbReference type="RefSeq" id="WP_380566736.1">
    <property type="nucleotide sequence ID" value="NZ_JBEUKS010000009.1"/>
</dbReference>
<organism evidence="1 2">
    <name type="scientific">Streptacidiphilus jeojiensis</name>
    <dbReference type="NCBI Taxonomy" id="3229225"/>
    <lineage>
        <taxon>Bacteria</taxon>
        <taxon>Bacillati</taxon>
        <taxon>Actinomycetota</taxon>
        <taxon>Actinomycetes</taxon>
        <taxon>Kitasatosporales</taxon>
        <taxon>Streptomycetaceae</taxon>
        <taxon>Streptacidiphilus</taxon>
    </lineage>
</organism>
<protein>
    <submittedName>
        <fullName evidence="1">Uncharacterized protein</fullName>
    </submittedName>
</protein>
<reference evidence="1 2" key="1">
    <citation type="submission" date="2024-06" db="EMBL/GenBank/DDBJ databases">
        <authorList>
            <person name="Lee S.D."/>
        </authorList>
    </citation>
    <scope>NUCLEOTIDE SEQUENCE [LARGE SCALE GENOMIC DNA]</scope>
    <source>
        <strain evidence="1 2">N1-10</strain>
    </source>
</reference>
<dbReference type="Proteomes" id="UP001592581">
    <property type="component" value="Unassembled WGS sequence"/>
</dbReference>
<proteinExistence type="predicted"/>
<comment type="caution">
    <text evidence="1">The sequence shown here is derived from an EMBL/GenBank/DDBJ whole genome shotgun (WGS) entry which is preliminary data.</text>
</comment>
<evidence type="ECO:0000313" key="2">
    <source>
        <dbReference type="Proteomes" id="UP001592581"/>
    </source>
</evidence>
<evidence type="ECO:0000313" key="1">
    <source>
        <dbReference type="EMBL" id="MFC1441610.1"/>
    </source>
</evidence>
<gene>
    <name evidence="1" type="ORF">ABUW04_25460</name>
</gene>
<name>A0ABV6XTL1_9ACTN</name>
<keyword evidence="2" id="KW-1185">Reference proteome</keyword>
<accession>A0ABV6XTL1</accession>
<sequence>MPTETSEAIPLLAQIHTRAREQKQELWELALRAFRAGAAPASIARVMGLGLSEAEIGQLEQALVTASESGSTQSDSVPATWAS</sequence>